<proteinExistence type="predicted"/>
<evidence type="ECO:0000313" key="1">
    <source>
        <dbReference type="EMBL" id="KAF4754104.1"/>
    </source>
</evidence>
<dbReference type="Proteomes" id="UP000553632">
    <property type="component" value="Unassembled WGS sequence"/>
</dbReference>
<reference evidence="1 2" key="1">
    <citation type="submission" date="2020-04" db="EMBL/GenBank/DDBJ databases">
        <title>Perkinsus olseni comparative genomics.</title>
        <authorList>
            <person name="Bogema D.R."/>
        </authorList>
    </citation>
    <scope>NUCLEOTIDE SEQUENCE [LARGE SCALE GENOMIC DNA]</scope>
    <source>
        <strain evidence="1 2">ATCC PRA-207</strain>
    </source>
</reference>
<name>A0A7J6U8R6_PEROL</name>
<evidence type="ECO:0000313" key="2">
    <source>
        <dbReference type="Proteomes" id="UP000553632"/>
    </source>
</evidence>
<gene>
    <name evidence="1" type="ORF">FOZ63_023915</name>
</gene>
<feature type="non-terminal residue" evidence="1">
    <location>
        <position position="1"/>
    </location>
</feature>
<sequence length="153" mass="17841">QCGKKQFRDNWLKLTVDEGDAYSPTLHEFPDTDYGKVCHKRWVDYARATCPKLKFDDTDFQYWYVDAVGDAVTEIGGKEVFMPRQWYPLIPGRYWSEPSISPLRMKFDIHFDGYVYAVLGCEEGDTGTSKRFRLVKHGGDERYKLTAIKSLYT</sequence>
<feature type="non-terminal residue" evidence="1">
    <location>
        <position position="153"/>
    </location>
</feature>
<protein>
    <submittedName>
        <fullName evidence="1">Uncharacterized protein</fullName>
    </submittedName>
</protein>
<keyword evidence="2" id="KW-1185">Reference proteome</keyword>
<accession>A0A7J6U8R6</accession>
<dbReference type="EMBL" id="JABANO010005086">
    <property type="protein sequence ID" value="KAF4754104.1"/>
    <property type="molecule type" value="Genomic_DNA"/>
</dbReference>
<dbReference type="AlphaFoldDB" id="A0A7J6U8R6"/>
<organism evidence="1 2">
    <name type="scientific">Perkinsus olseni</name>
    <name type="common">Perkinsus atlanticus</name>
    <dbReference type="NCBI Taxonomy" id="32597"/>
    <lineage>
        <taxon>Eukaryota</taxon>
        <taxon>Sar</taxon>
        <taxon>Alveolata</taxon>
        <taxon>Perkinsozoa</taxon>
        <taxon>Perkinsea</taxon>
        <taxon>Perkinsida</taxon>
        <taxon>Perkinsidae</taxon>
        <taxon>Perkinsus</taxon>
    </lineage>
</organism>
<comment type="caution">
    <text evidence="1">The sequence shown here is derived from an EMBL/GenBank/DDBJ whole genome shotgun (WGS) entry which is preliminary data.</text>
</comment>